<dbReference type="InterPro" id="IPR050399">
    <property type="entry name" value="HPr"/>
</dbReference>
<accession>A0A9D9N715</accession>
<dbReference type="InterPro" id="IPR000032">
    <property type="entry name" value="HPr-like"/>
</dbReference>
<reference evidence="5" key="2">
    <citation type="journal article" date="2021" name="PeerJ">
        <title>Extensive microbial diversity within the chicken gut microbiome revealed by metagenomics and culture.</title>
        <authorList>
            <person name="Gilroy R."/>
            <person name="Ravi A."/>
            <person name="Getino M."/>
            <person name="Pursley I."/>
            <person name="Horton D.L."/>
            <person name="Alikhan N.F."/>
            <person name="Baker D."/>
            <person name="Gharbi K."/>
            <person name="Hall N."/>
            <person name="Watson M."/>
            <person name="Adriaenssens E.M."/>
            <person name="Foster-Nyarko E."/>
            <person name="Jarju S."/>
            <person name="Secka A."/>
            <person name="Antonio M."/>
            <person name="Oren A."/>
            <person name="Chaudhuri R.R."/>
            <person name="La Ragione R."/>
            <person name="Hildebrand F."/>
            <person name="Pallen M.J."/>
        </authorList>
    </citation>
    <scope>NUCLEOTIDE SEQUENCE</scope>
    <source>
        <strain evidence="5">E3-2379</strain>
    </source>
</reference>
<comment type="caution">
    <text evidence="5">The sequence shown here is derived from an EMBL/GenBank/DDBJ whole genome shotgun (WGS) entry which is preliminary data.</text>
</comment>
<dbReference type="SUPFAM" id="SSF55594">
    <property type="entry name" value="HPr-like"/>
    <property type="match status" value="1"/>
</dbReference>
<dbReference type="Gene3D" id="3.30.1340.10">
    <property type="entry name" value="HPr-like"/>
    <property type="match status" value="1"/>
</dbReference>
<evidence type="ECO:0000313" key="6">
    <source>
        <dbReference type="Proteomes" id="UP000823618"/>
    </source>
</evidence>
<dbReference type="Pfam" id="PF00381">
    <property type="entry name" value="PTS-HPr"/>
    <property type="match status" value="1"/>
</dbReference>
<dbReference type="GO" id="GO:0009401">
    <property type="term" value="P:phosphoenolpyruvate-dependent sugar phosphotransferase system"/>
    <property type="evidence" value="ECO:0007669"/>
    <property type="project" value="UniProtKB-KW"/>
</dbReference>
<evidence type="ECO:0000259" key="4">
    <source>
        <dbReference type="PROSITE" id="PS51350"/>
    </source>
</evidence>
<name>A0A9D9N715_9FIRM</name>
<evidence type="ECO:0000256" key="2">
    <source>
        <dbReference type="ARBA" id="ARBA00022490"/>
    </source>
</evidence>
<dbReference type="GO" id="GO:0005737">
    <property type="term" value="C:cytoplasm"/>
    <property type="evidence" value="ECO:0007669"/>
    <property type="project" value="UniProtKB-SubCell"/>
</dbReference>
<dbReference type="AlphaFoldDB" id="A0A9D9N715"/>
<evidence type="ECO:0000256" key="3">
    <source>
        <dbReference type="ARBA" id="ARBA00022683"/>
    </source>
</evidence>
<evidence type="ECO:0000313" key="5">
    <source>
        <dbReference type="EMBL" id="MBO8462886.1"/>
    </source>
</evidence>
<dbReference type="PANTHER" id="PTHR33705:SF2">
    <property type="entry name" value="PHOSPHOCARRIER PROTEIN NPR"/>
    <property type="match status" value="1"/>
</dbReference>
<protein>
    <submittedName>
        <fullName evidence="5">HPr family phosphocarrier protein</fullName>
    </submittedName>
</protein>
<proteinExistence type="predicted"/>
<dbReference type="PANTHER" id="PTHR33705">
    <property type="entry name" value="PHOSPHOCARRIER PROTEIN HPR"/>
    <property type="match status" value="1"/>
</dbReference>
<evidence type="ECO:0000256" key="1">
    <source>
        <dbReference type="ARBA" id="ARBA00004496"/>
    </source>
</evidence>
<dbReference type="PROSITE" id="PS51350">
    <property type="entry name" value="PTS_HPR_DOM"/>
    <property type="match status" value="1"/>
</dbReference>
<keyword evidence="3" id="KW-0598">Phosphotransferase system</keyword>
<dbReference type="Proteomes" id="UP000823618">
    <property type="component" value="Unassembled WGS sequence"/>
</dbReference>
<dbReference type="InterPro" id="IPR035895">
    <property type="entry name" value="HPr-like_sf"/>
</dbReference>
<comment type="subcellular location">
    <subcellularLocation>
        <location evidence="1">Cytoplasm</location>
    </subcellularLocation>
</comment>
<gene>
    <name evidence="5" type="ORF">IAC13_03020</name>
</gene>
<keyword evidence="2" id="KW-0963">Cytoplasm</keyword>
<reference evidence="5" key="1">
    <citation type="submission" date="2020-10" db="EMBL/GenBank/DDBJ databases">
        <authorList>
            <person name="Gilroy R."/>
        </authorList>
    </citation>
    <scope>NUCLEOTIDE SEQUENCE</scope>
    <source>
        <strain evidence="5">E3-2379</strain>
    </source>
</reference>
<dbReference type="EMBL" id="JADIML010000084">
    <property type="protein sequence ID" value="MBO8462886.1"/>
    <property type="molecule type" value="Genomic_DNA"/>
</dbReference>
<feature type="domain" description="HPr" evidence="4">
    <location>
        <begin position="1"/>
        <end position="87"/>
    </location>
</feature>
<organism evidence="5 6">
    <name type="scientific">Candidatus Scybalomonas excrementavium</name>
    <dbReference type="NCBI Taxonomy" id="2840943"/>
    <lineage>
        <taxon>Bacteria</taxon>
        <taxon>Bacillati</taxon>
        <taxon>Bacillota</taxon>
        <taxon>Clostridia</taxon>
        <taxon>Lachnospirales</taxon>
        <taxon>Lachnospiraceae</taxon>
        <taxon>Lachnospiraceae incertae sedis</taxon>
        <taxon>Candidatus Scybalomonas</taxon>
    </lineage>
</organism>
<sequence>MIKRSITVTRKLDDPVKNAVEFVNMIEPFKAEITFQIQNGTYSGKSVISMMIQEFKNGKEFEFTCVGEEEEEAMKQIVKWFDPQSED</sequence>